<protein>
    <submittedName>
        <fullName evidence="1">Uncharacterized protein</fullName>
    </submittedName>
</protein>
<reference evidence="1" key="1">
    <citation type="journal article" date="2013" name="Genome Biol.">
        <title>Draft genome of the mountain pine beetle, Dendroctonus ponderosae Hopkins, a major forest pest.</title>
        <authorList>
            <person name="Keeling C.I."/>
            <person name="Yuen M.M."/>
            <person name="Liao N.Y."/>
            <person name="Docking T.R."/>
            <person name="Chan S.K."/>
            <person name="Taylor G.A."/>
            <person name="Palmquist D.L."/>
            <person name="Jackman S.D."/>
            <person name="Nguyen A."/>
            <person name="Li M."/>
            <person name="Henderson H."/>
            <person name="Janes J.K."/>
            <person name="Zhao Y."/>
            <person name="Pandoh P."/>
            <person name="Moore R."/>
            <person name="Sperling F.A."/>
            <person name="Huber D.P."/>
            <person name="Birol I."/>
            <person name="Jones S.J."/>
            <person name="Bohlmann J."/>
        </authorList>
    </citation>
    <scope>NUCLEOTIDE SEQUENCE</scope>
</reference>
<feature type="non-terminal residue" evidence="1">
    <location>
        <position position="1"/>
    </location>
</feature>
<sequence>MLGEGDDDGGDGQSNELVESCPFFRNEIGGEEERIVSLSRLQNGTKNHRKPLHRPQLAYGVAILEFPPDRGSWNTEEFRDVSRQLFRFEQFHDGNTVKLIGGIPHVLIKGSRGPSKMLIKELCIIENTFQDKFAKIDDRALV</sequence>
<gene>
    <name evidence="1" type="ORF">YQE_01375</name>
</gene>
<accession>N6TNZ5</accession>
<name>N6TNZ5_DENPD</name>
<dbReference type="OrthoDB" id="2499658at2759"/>
<organism evidence="1">
    <name type="scientific">Dendroctonus ponderosae</name>
    <name type="common">Mountain pine beetle</name>
    <dbReference type="NCBI Taxonomy" id="77166"/>
    <lineage>
        <taxon>Eukaryota</taxon>
        <taxon>Metazoa</taxon>
        <taxon>Ecdysozoa</taxon>
        <taxon>Arthropoda</taxon>
        <taxon>Hexapoda</taxon>
        <taxon>Insecta</taxon>
        <taxon>Pterygota</taxon>
        <taxon>Neoptera</taxon>
        <taxon>Endopterygota</taxon>
        <taxon>Coleoptera</taxon>
        <taxon>Polyphaga</taxon>
        <taxon>Cucujiformia</taxon>
        <taxon>Curculionidae</taxon>
        <taxon>Scolytinae</taxon>
        <taxon>Dendroctonus</taxon>
    </lineage>
</organism>
<dbReference type="HOGENOM" id="CLU_1817751_0_0_1"/>
<proteinExistence type="predicted"/>
<dbReference type="AlphaFoldDB" id="N6TNZ5"/>
<evidence type="ECO:0000313" key="1">
    <source>
        <dbReference type="EMBL" id="ENN82249.1"/>
    </source>
</evidence>
<dbReference type="EMBL" id="KB739472">
    <property type="protein sequence ID" value="ENN82249.1"/>
    <property type="molecule type" value="Genomic_DNA"/>
</dbReference>